<accession>A0A1H0SG74</accession>
<keyword evidence="1" id="KW-0436">Ligase</keyword>
<keyword evidence="2 4" id="KW-0547">Nucleotide-binding</keyword>
<dbReference type="Gene3D" id="3.40.50.20">
    <property type="match status" value="1"/>
</dbReference>
<feature type="domain" description="ATP-grasp" evidence="5">
    <location>
        <begin position="116"/>
        <end position="311"/>
    </location>
</feature>
<dbReference type="SMART" id="SM01209">
    <property type="entry name" value="GARS_A"/>
    <property type="match status" value="1"/>
</dbReference>
<dbReference type="GO" id="GO:0005524">
    <property type="term" value="F:ATP binding"/>
    <property type="evidence" value="ECO:0007669"/>
    <property type="project" value="UniProtKB-UniRule"/>
</dbReference>
<dbReference type="InterPro" id="IPR052032">
    <property type="entry name" value="ATP-dep_AA_Ligase"/>
</dbReference>
<dbReference type="GO" id="GO:0046872">
    <property type="term" value="F:metal ion binding"/>
    <property type="evidence" value="ECO:0007669"/>
    <property type="project" value="InterPro"/>
</dbReference>
<dbReference type="PANTHER" id="PTHR43585:SF2">
    <property type="entry name" value="ATP-GRASP ENZYME FSQD"/>
    <property type="match status" value="1"/>
</dbReference>
<dbReference type="SUPFAM" id="SSF56059">
    <property type="entry name" value="Glutathione synthetase ATP-binding domain-like"/>
    <property type="match status" value="1"/>
</dbReference>
<dbReference type="OrthoDB" id="24041at2"/>
<dbReference type="STRING" id="310781.SAMN05216259_1288"/>
<evidence type="ECO:0000259" key="5">
    <source>
        <dbReference type="PROSITE" id="PS50975"/>
    </source>
</evidence>
<evidence type="ECO:0000256" key="1">
    <source>
        <dbReference type="ARBA" id="ARBA00022598"/>
    </source>
</evidence>
<protein>
    <submittedName>
        <fullName evidence="6">ATP-grasp domain-containing protein</fullName>
    </submittedName>
</protein>
<dbReference type="Gene3D" id="3.30.470.20">
    <property type="entry name" value="ATP-grasp fold, B domain"/>
    <property type="match status" value="1"/>
</dbReference>
<evidence type="ECO:0000256" key="3">
    <source>
        <dbReference type="ARBA" id="ARBA00022840"/>
    </source>
</evidence>
<proteinExistence type="predicted"/>
<dbReference type="Pfam" id="PF13535">
    <property type="entry name" value="ATP-grasp_4"/>
    <property type="match status" value="1"/>
</dbReference>
<evidence type="ECO:0000313" key="6">
    <source>
        <dbReference type="EMBL" id="SDP40707.1"/>
    </source>
</evidence>
<sequence length="410" mass="42284">MARTTSPLLVVVGGSDPVYRGYCLEHVAAGYDVALIDAKPPSRQQHLVVDHEVADPHDPAAVVAAGQALAARHPVAGVLTWDEYSLLSAATLAALLDLPGTAPAATLAARNKAAGRRLFTEHGVPSATSTRVDTLEEATVAASQTGFPVVLKPASHGGSIGVIRVDRPEDLAAAWDFAAGGASKQGPEGHGVLVEEYLDGPEISVECATARGRTTALAVTRKQVGFAPYFEETGHTVTADDPLLHQVGPIAAQAVRALGITDGVQHVEMRLTPTGPRIIEVNARIGGDLIGKLVHLATGLDLPRIAADIAAGRAPSLTPTARRTAAISIFYPPATGTLTARALATEPGPANPWLHQVTWLREVGEQVALPPEGNLATARVGFAIVTADSASAAHGRLAGLADSLTLEVAA</sequence>
<dbReference type="PANTHER" id="PTHR43585">
    <property type="entry name" value="FUMIPYRROLE BIOSYNTHESIS PROTEIN C"/>
    <property type="match status" value="1"/>
</dbReference>
<dbReference type="GO" id="GO:0016874">
    <property type="term" value="F:ligase activity"/>
    <property type="evidence" value="ECO:0007669"/>
    <property type="project" value="UniProtKB-KW"/>
</dbReference>
<evidence type="ECO:0000256" key="4">
    <source>
        <dbReference type="PROSITE-ProRule" id="PRU00409"/>
    </source>
</evidence>
<evidence type="ECO:0000256" key="2">
    <source>
        <dbReference type="ARBA" id="ARBA00022741"/>
    </source>
</evidence>
<organism evidence="6 7">
    <name type="scientific">Actinacidiphila guanduensis</name>
    <dbReference type="NCBI Taxonomy" id="310781"/>
    <lineage>
        <taxon>Bacteria</taxon>
        <taxon>Bacillati</taxon>
        <taxon>Actinomycetota</taxon>
        <taxon>Actinomycetes</taxon>
        <taxon>Kitasatosporales</taxon>
        <taxon>Streptomycetaceae</taxon>
        <taxon>Actinacidiphila</taxon>
    </lineage>
</organism>
<dbReference type="InterPro" id="IPR011761">
    <property type="entry name" value="ATP-grasp"/>
</dbReference>
<dbReference type="RefSeq" id="WP_093788681.1">
    <property type="nucleotide sequence ID" value="NZ_FNIE01000028.1"/>
</dbReference>
<name>A0A1H0SG74_9ACTN</name>
<keyword evidence="7" id="KW-1185">Reference proteome</keyword>
<dbReference type="EMBL" id="FNIE01000028">
    <property type="protein sequence ID" value="SDP40707.1"/>
    <property type="molecule type" value="Genomic_DNA"/>
</dbReference>
<gene>
    <name evidence="6" type="ORF">SAMN05216259_1288</name>
</gene>
<keyword evidence="3 4" id="KW-0067">ATP-binding</keyword>
<dbReference type="AlphaFoldDB" id="A0A1H0SG74"/>
<dbReference type="Proteomes" id="UP000199341">
    <property type="component" value="Unassembled WGS sequence"/>
</dbReference>
<dbReference type="PROSITE" id="PS50975">
    <property type="entry name" value="ATP_GRASP"/>
    <property type="match status" value="1"/>
</dbReference>
<reference evidence="6 7" key="1">
    <citation type="submission" date="2016-10" db="EMBL/GenBank/DDBJ databases">
        <authorList>
            <person name="de Groot N.N."/>
        </authorList>
    </citation>
    <scope>NUCLEOTIDE SEQUENCE [LARGE SCALE GENOMIC DNA]</scope>
    <source>
        <strain evidence="6 7">CGMCC 4.2022</strain>
    </source>
</reference>
<evidence type="ECO:0000313" key="7">
    <source>
        <dbReference type="Proteomes" id="UP000199341"/>
    </source>
</evidence>